<dbReference type="Proteomes" id="UP000198734">
    <property type="component" value="Unassembled WGS sequence"/>
</dbReference>
<reference evidence="2" key="1">
    <citation type="submission" date="2016-10" db="EMBL/GenBank/DDBJ databases">
        <authorList>
            <person name="Varghese N."/>
            <person name="Submissions S."/>
        </authorList>
    </citation>
    <scope>NUCLEOTIDE SEQUENCE [LARGE SCALE GENOMIC DNA]</scope>
    <source>
        <strain evidence="2">DSM 11706</strain>
    </source>
</reference>
<protein>
    <submittedName>
        <fullName evidence="1">Uncharacterized protein</fullName>
    </submittedName>
</protein>
<dbReference type="AlphaFoldDB" id="A0A1I6ANK6"/>
<evidence type="ECO:0000313" key="1">
    <source>
        <dbReference type="EMBL" id="SFQ70157.1"/>
    </source>
</evidence>
<keyword evidence="2" id="KW-1185">Reference proteome</keyword>
<organism evidence="1 2">
    <name type="scientific">Psychrobacillus psychrotolerans</name>
    <dbReference type="NCBI Taxonomy" id="126156"/>
    <lineage>
        <taxon>Bacteria</taxon>
        <taxon>Bacillati</taxon>
        <taxon>Bacillota</taxon>
        <taxon>Bacilli</taxon>
        <taxon>Bacillales</taxon>
        <taxon>Bacillaceae</taxon>
        <taxon>Psychrobacillus</taxon>
    </lineage>
</organism>
<accession>A0A1I6ANK6</accession>
<name>A0A1I6ANK6_9BACI</name>
<evidence type="ECO:0000313" key="2">
    <source>
        <dbReference type="Proteomes" id="UP000198734"/>
    </source>
</evidence>
<gene>
    <name evidence="1" type="ORF">SAMN05421670_3505</name>
</gene>
<dbReference type="EMBL" id="FOXU01000008">
    <property type="protein sequence ID" value="SFQ70157.1"/>
    <property type="molecule type" value="Genomic_DNA"/>
</dbReference>
<sequence length="33" mass="3845">MMKVKNLVKTAIKFAPIVYPIIRKVLKSKKTTR</sequence>
<dbReference type="STRING" id="126156.SAMN05421670_3505"/>
<proteinExistence type="predicted"/>